<accession>A0A848LH27</accession>
<sequence>MRLGAALYGGRVRPPSPPRLVTGTEYERLLPALRLKRPWALGAHGGTALPDGVDDARVAARIRDGRLDRGPWRSALDLIDEQARLHGERVAVAHGEVEWSYSQLRERTRALARVLRARGLRRGDVVAVVMDRGPAFIETALAVWRVGAAYLPLAPAHPEAWREDVIRRARAALVVGPSPDSAVPGVPHLDLGAGLTPPEDTDGEVALAPEDLAYVISTSGSTGEPKLVMVEHRGVANLLHAQRDALGGLGPGTRVLQFFHPSFDASLFDVLMALPNGGRLDIIDDSRLSGEPLAELLRKRRITHAVLPATVLRTLPPGRFPDLQMLMSTGDVCLPETARQWAPFLRFINGYGPTEATVASTLHTVDARDGDRIPIGRALSNCHVVILDEHLRPVPDGVPGELCIGGDGVGRGYLGRPALTAERFIPDPFSPLPGSRLYRSGDLGRVLPDGRLEFLGRRDDQVKVRGARIELGQVEVTLAALPGVNDAVALIDGTGERLLGYVRPLAGAVLSADALRAELRHRLPAYLVPDAIVPVDAWPLTPSGKVDRARLPRPRRPDRTGYQAPQAPVEEALAAISADLLGVERVGVHDNLFEMGGHSLFATQLVARIRAVLGAHVELSAVLRAPTVAEIAARLEVRRDNVDPGPRRAPPGAPLTPSFGQQRVWLMHKLNPDARAYHTQAVLRLEGPLDRAALNASLTDLVRRHDVLRSRFPEVDGELRCELEEPWEVEVPLRDLSGVDEDVLAFRVGEVVREMVEAPFALAEGRPFRWLLIRLGADEHLLVHVEHHVVHDGWSFNVFVRDLLDGYADYVRHGRVLRPELPVQYEDYARWQREWCGTEAAAEQRRFWRQELEGAETVLQLPRRVPSGARRFRGAAPRMELDGELARRLQALAERNGTSLFTTLLAAFFVLLHRYTGSRDLLVGSGVANRRWDATENLLGMFVNTVVLRGRLHGDPTFTEFLARMRKTCLEVFDHQELPYEMLFAESPARRDGGPNPLIQALFSFHDAPLGPVCASPLDVSIIEGLGNGSAKFELSVVAVPRYAEPGHISRLEGDVVHIPRSDGPVRPGPRASLRGITLAWEFDSDLFEEFFIDGMLSAYQRLLRDITAAPDTPVSRLSLLDDAASRALVIRGPTRDAPAPWLPTLVRQWAERTPDAPAVNSGAAPMTYRELTLRSARLACHLRDLGVNRGDLVAVCLPRSAGLVVAELGILEAGAAFLPLESSHPPPYLEKLVRDAGARVVVTTAELAGRVPGPREVVLDEVPDTSAPPLPPGEPSDVAYVIYTSGSTGTPKGIQIEHHSVVARLHALDAPELRPGRTMLGMASAAFDVSVLEIWGALLNGAAVHFLQSGWDVRGLARCLTHDAISHAVFTPVVFHQLVAEAPEVFDGLEQVLVAGDVVAPEAFRELRQRGVTRVMNAYGPTEATIIVSGQWLGDWNDETATRVPIGGALPNAHLVVLDEHLQVVPPGVVGEICIGGPGVARGSLGRPELTSERFVADPFSRLPGARLYRTGDLGRWLPGGVLDFLGRRDEQVKIRGMRVELAEVRAGLVAYPGVTDAVAVIERTEGEPRIIGYVVAAPGASVSGQAVREALARGLPGHLVPTNVRVLDALPLNTNGKLDRARLPAWQGEPADAPFTAPRNDAEARIASVVAELLGVDRVDIHARLFALGMHSLQAVRLASRLSRMTGREVDLAILLSGPTVAQLAELLAAPAPARPTIGRLPRT</sequence>
<keyword evidence="3" id="KW-0597">Phosphoprotein</keyword>
<dbReference type="InterPro" id="IPR045851">
    <property type="entry name" value="AMP-bd_C_sf"/>
</dbReference>
<dbReference type="Pfam" id="PF00668">
    <property type="entry name" value="Condensation"/>
    <property type="match status" value="1"/>
</dbReference>
<dbReference type="GO" id="GO:0005737">
    <property type="term" value="C:cytoplasm"/>
    <property type="evidence" value="ECO:0007669"/>
    <property type="project" value="TreeGrafter"/>
</dbReference>
<evidence type="ECO:0000256" key="1">
    <source>
        <dbReference type="ARBA" id="ARBA00001957"/>
    </source>
</evidence>
<evidence type="ECO:0000259" key="5">
    <source>
        <dbReference type="PROSITE" id="PS50075"/>
    </source>
</evidence>
<dbReference type="SUPFAM" id="SSF56801">
    <property type="entry name" value="Acetyl-CoA synthetase-like"/>
    <property type="match status" value="2"/>
</dbReference>
<dbReference type="PROSITE" id="PS00455">
    <property type="entry name" value="AMP_BINDING"/>
    <property type="match status" value="1"/>
</dbReference>
<comment type="caution">
    <text evidence="6">The sequence shown here is derived from an EMBL/GenBank/DDBJ whole genome shotgun (WGS) entry which is preliminary data.</text>
</comment>
<evidence type="ECO:0000256" key="2">
    <source>
        <dbReference type="ARBA" id="ARBA00022450"/>
    </source>
</evidence>
<comment type="cofactor">
    <cofactor evidence="1">
        <name>pantetheine 4'-phosphate</name>
        <dbReference type="ChEBI" id="CHEBI:47942"/>
    </cofactor>
</comment>
<dbReference type="Pfam" id="PF00501">
    <property type="entry name" value="AMP-binding"/>
    <property type="match status" value="2"/>
</dbReference>
<dbReference type="PROSITE" id="PS50075">
    <property type="entry name" value="CARRIER"/>
    <property type="match status" value="2"/>
</dbReference>
<dbReference type="InterPro" id="IPR023213">
    <property type="entry name" value="CAT-like_dom_sf"/>
</dbReference>
<dbReference type="InterPro" id="IPR020806">
    <property type="entry name" value="PKS_PP-bd"/>
</dbReference>
<evidence type="ECO:0000256" key="3">
    <source>
        <dbReference type="ARBA" id="ARBA00022553"/>
    </source>
</evidence>
<reference evidence="6 7" key="1">
    <citation type="submission" date="2020-04" db="EMBL/GenBank/DDBJ databases">
        <title>Draft genome of Pyxidicoccus fallax type strain.</title>
        <authorList>
            <person name="Whitworth D.E."/>
        </authorList>
    </citation>
    <scope>NUCLEOTIDE SEQUENCE [LARGE SCALE GENOMIC DNA]</scope>
    <source>
        <strain evidence="6 7">DSM 14698</strain>
    </source>
</reference>
<name>A0A848LH27_9BACT</name>
<dbReference type="GO" id="GO:0043041">
    <property type="term" value="P:amino acid activation for nonribosomal peptide biosynthetic process"/>
    <property type="evidence" value="ECO:0007669"/>
    <property type="project" value="TreeGrafter"/>
</dbReference>
<dbReference type="Gene3D" id="3.40.50.12780">
    <property type="entry name" value="N-terminal domain of ligase-like"/>
    <property type="match status" value="1"/>
</dbReference>
<evidence type="ECO:0000313" key="7">
    <source>
        <dbReference type="Proteomes" id="UP000518300"/>
    </source>
</evidence>
<dbReference type="FunFam" id="1.10.1200.10:FF:000016">
    <property type="entry name" value="Non-ribosomal peptide synthase"/>
    <property type="match status" value="1"/>
</dbReference>
<dbReference type="Gene3D" id="3.30.559.30">
    <property type="entry name" value="Nonribosomal peptide synthetase, condensation domain"/>
    <property type="match status" value="1"/>
</dbReference>
<dbReference type="NCBIfam" id="TIGR01733">
    <property type="entry name" value="AA-adenyl-dom"/>
    <property type="match status" value="2"/>
</dbReference>
<feature type="domain" description="Carrier" evidence="5">
    <location>
        <begin position="1639"/>
        <end position="1714"/>
    </location>
</feature>
<dbReference type="Gene3D" id="3.30.559.10">
    <property type="entry name" value="Chloramphenicol acetyltransferase-like domain"/>
    <property type="match status" value="1"/>
</dbReference>
<dbReference type="Pfam" id="PF00550">
    <property type="entry name" value="PP-binding"/>
    <property type="match status" value="2"/>
</dbReference>
<dbReference type="PROSITE" id="PS00012">
    <property type="entry name" value="PHOSPHOPANTETHEINE"/>
    <property type="match status" value="1"/>
</dbReference>
<feature type="compositionally biased region" description="Basic and acidic residues" evidence="4">
    <location>
        <begin position="545"/>
        <end position="559"/>
    </location>
</feature>
<dbReference type="SMART" id="SM00823">
    <property type="entry name" value="PKS_PP"/>
    <property type="match status" value="2"/>
</dbReference>
<keyword evidence="7" id="KW-1185">Reference proteome</keyword>
<dbReference type="CDD" id="cd05930">
    <property type="entry name" value="A_NRPS"/>
    <property type="match status" value="2"/>
</dbReference>
<dbReference type="EMBL" id="JABBJJ010000060">
    <property type="protein sequence ID" value="NMO16211.1"/>
    <property type="molecule type" value="Genomic_DNA"/>
</dbReference>
<dbReference type="GO" id="GO:0003824">
    <property type="term" value="F:catalytic activity"/>
    <property type="evidence" value="ECO:0007669"/>
    <property type="project" value="InterPro"/>
</dbReference>
<dbReference type="GO" id="GO:0072330">
    <property type="term" value="P:monocarboxylic acid biosynthetic process"/>
    <property type="evidence" value="ECO:0007669"/>
    <property type="project" value="UniProtKB-ARBA"/>
</dbReference>
<dbReference type="InterPro" id="IPR025110">
    <property type="entry name" value="AMP-bd_C"/>
</dbReference>
<dbReference type="Gene3D" id="1.10.1200.10">
    <property type="entry name" value="ACP-like"/>
    <property type="match status" value="1"/>
</dbReference>
<dbReference type="PANTHER" id="PTHR45527:SF1">
    <property type="entry name" value="FATTY ACID SYNTHASE"/>
    <property type="match status" value="1"/>
</dbReference>
<dbReference type="SUPFAM" id="SSF52777">
    <property type="entry name" value="CoA-dependent acyltransferases"/>
    <property type="match status" value="2"/>
</dbReference>
<dbReference type="InterPro" id="IPR001242">
    <property type="entry name" value="Condensation_dom"/>
</dbReference>
<feature type="region of interest" description="Disordered" evidence="4">
    <location>
        <begin position="544"/>
        <end position="564"/>
    </location>
</feature>
<keyword evidence="2" id="KW-0596">Phosphopantetheine</keyword>
<protein>
    <submittedName>
        <fullName evidence="6">Amino acid adenylation domain-containing protein</fullName>
    </submittedName>
</protein>
<gene>
    <name evidence="6" type="ORF">HG543_15325</name>
</gene>
<dbReference type="GO" id="GO:0031177">
    <property type="term" value="F:phosphopantetheine binding"/>
    <property type="evidence" value="ECO:0007669"/>
    <property type="project" value="InterPro"/>
</dbReference>
<evidence type="ECO:0000313" key="6">
    <source>
        <dbReference type="EMBL" id="NMO16211.1"/>
    </source>
</evidence>
<dbReference type="SUPFAM" id="SSF47336">
    <property type="entry name" value="ACP-like"/>
    <property type="match status" value="2"/>
</dbReference>
<dbReference type="CDD" id="cd19531">
    <property type="entry name" value="LCL_NRPS-like"/>
    <property type="match status" value="1"/>
</dbReference>
<dbReference type="Gene3D" id="3.30.300.30">
    <property type="match status" value="2"/>
</dbReference>
<dbReference type="FunFam" id="2.30.38.10:FF:000001">
    <property type="entry name" value="Non-ribosomal peptide synthetase PvdI"/>
    <property type="match status" value="1"/>
</dbReference>
<dbReference type="InterPro" id="IPR036736">
    <property type="entry name" value="ACP-like_sf"/>
</dbReference>
<evidence type="ECO:0000256" key="4">
    <source>
        <dbReference type="SAM" id="MobiDB-lite"/>
    </source>
</evidence>
<dbReference type="InterPro" id="IPR020845">
    <property type="entry name" value="AMP-binding_CS"/>
</dbReference>
<organism evidence="6 7">
    <name type="scientific">Pyxidicoccus fallax</name>
    <dbReference type="NCBI Taxonomy" id="394095"/>
    <lineage>
        <taxon>Bacteria</taxon>
        <taxon>Pseudomonadati</taxon>
        <taxon>Myxococcota</taxon>
        <taxon>Myxococcia</taxon>
        <taxon>Myxococcales</taxon>
        <taxon>Cystobacterineae</taxon>
        <taxon>Myxococcaceae</taxon>
        <taxon>Pyxidicoccus</taxon>
    </lineage>
</organism>
<dbReference type="GO" id="GO:0044550">
    <property type="term" value="P:secondary metabolite biosynthetic process"/>
    <property type="evidence" value="ECO:0007669"/>
    <property type="project" value="TreeGrafter"/>
</dbReference>
<proteinExistence type="predicted"/>
<dbReference type="InterPro" id="IPR029058">
    <property type="entry name" value="AB_hydrolase_fold"/>
</dbReference>
<dbReference type="InterPro" id="IPR010071">
    <property type="entry name" value="AA_adenyl_dom"/>
</dbReference>
<dbReference type="InterPro" id="IPR009081">
    <property type="entry name" value="PP-bd_ACP"/>
</dbReference>
<feature type="domain" description="Carrier" evidence="5">
    <location>
        <begin position="564"/>
        <end position="639"/>
    </location>
</feature>
<dbReference type="Gene3D" id="3.40.50.980">
    <property type="match status" value="2"/>
</dbReference>
<dbReference type="Gene3D" id="3.40.50.1820">
    <property type="entry name" value="alpha/beta hydrolase"/>
    <property type="match status" value="1"/>
</dbReference>
<dbReference type="InterPro" id="IPR006162">
    <property type="entry name" value="Ppantetheine_attach_site"/>
</dbReference>
<dbReference type="PANTHER" id="PTHR45527">
    <property type="entry name" value="NONRIBOSOMAL PEPTIDE SYNTHETASE"/>
    <property type="match status" value="1"/>
</dbReference>
<dbReference type="Pfam" id="PF13193">
    <property type="entry name" value="AMP-binding_C"/>
    <property type="match status" value="2"/>
</dbReference>
<dbReference type="Gene3D" id="2.30.38.10">
    <property type="entry name" value="Luciferase, Domain 3"/>
    <property type="match status" value="1"/>
</dbReference>
<dbReference type="InterPro" id="IPR000873">
    <property type="entry name" value="AMP-dep_synth/lig_dom"/>
</dbReference>
<dbReference type="InterPro" id="IPR042099">
    <property type="entry name" value="ANL_N_sf"/>
</dbReference>
<dbReference type="Proteomes" id="UP000518300">
    <property type="component" value="Unassembled WGS sequence"/>
</dbReference>